<keyword evidence="4" id="KW-0418">Kinase</keyword>
<protein>
    <submittedName>
        <fullName evidence="4">Sensor histidine kinase</fullName>
    </submittedName>
</protein>
<dbReference type="InterPro" id="IPR050267">
    <property type="entry name" value="Anti-sigma-factor_SerPK"/>
</dbReference>
<dbReference type="Pfam" id="PF14417">
    <property type="entry name" value="MEDS"/>
    <property type="match status" value="1"/>
</dbReference>
<dbReference type="NCBIfam" id="NF041045">
    <property type="entry name" value="RsbA_anti_sig"/>
    <property type="match status" value="1"/>
</dbReference>
<dbReference type="Proteomes" id="UP000309992">
    <property type="component" value="Unassembled WGS sequence"/>
</dbReference>
<dbReference type="Gene3D" id="3.30.565.10">
    <property type="entry name" value="Histidine kinase-like ATPase, C-terminal domain"/>
    <property type="match status" value="1"/>
</dbReference>
<dbReference type="InterPro" id="IPR025847">
    <property type="entry name" value="MEDS_domain"/>
</dbReference>
<organism evidence="4 5">
    <name type="scientific">Prauserella endophytica</name>
    <dbReference type="NCBI Taxonomy" id="1592324"/>
    <lineage>
        <taxon>Bacteria</taxon>
        <taxon>Bacillati</taxon>
        <taxon>Actinomycetota</taxon>
        <taxon>Actinomycetes</taxon>
        <taxon>Pseudonocardiales</taxon>
        <taxon>Pseudonocardiaceae</taxon>
        <taxon>Prauserella</taxon>
        <taxon>Prauserella coralliicola group</taxon>
    </lineage>
</organism>
<dbReference type="GO" id="GO:0016301">
    <property type="term" value="F:kinase activity"/>
    <property type="evidence" value="ECO:0007669"/>
    <property type="project" value="UniProtKB-KW"/>
</dbReference>
<reference evidence="4 5" key="1">
    <citation type="journal article" date="2015" name="Antonie Van Leeuwenhoek">
        <title>Prauserella endophytica sp. nov., an endophytic actinobacterium isolated from Tamarix taklamakanensis.</title>
        <authorList>
            <person name="Liu J.M."/>
            <person name="Habden X."/>
            <person name="Guo L."/>
            <person name="Tuo L."/>
            <person name="Jiang Z.K."/>
            <person name="Liu S.W."/>
            <person name="Liu X.F."/>
            <person name="Chen L."/>
            <person name="Li R.F."/>
            <person name="Zhang Y.Q."/>
            <person name="Sun C.H."/>
        </authorList>
    </citation>
    <scope>NUCLEOTIDE SEQUENCE [LARGE SCALE GENOMIC DNA]</scope>
    <source>
        <strain evidence="4 5">CGMCC 4.7182</strain>
    </source>
</reference>
<dbReference type="PANTHER" id="PTHR35526">
    <property type="entry name" value="ANTI-SIGMA-F FACTOR RSBW-RELATED"/>
    <property type="match status" value="1"/>
</dbReference>
<keyword evidence="5" id="KW-1185">Reference proteome</keyword>
<dbReference type="PANTHER" id="PTHR35526:SF3">
    <property type="entry name" value="ANTI-SIGMA-F FACTOR RSBW"/>
    <property type="match status" value="1"/>
</dbReference>
<sequence length="305" mass="31990">MDAGAFIHPALFYRDESTYLAGTVPFVLDGLAGGEPVAVAVPGRNLARIEDALGDAAGEVLLIDMGDAGRNPGRIIPGVLRAFADAHPGPVRIIGEPIWAGRSEDEYPACAQHEALINAAFAGREATILCPYDTTSLAASVLADAEATHPLLIDDIGQTVSERYSPDDIVATYNAPLSPSPAAAAMTFTVSELARVRHFAFDFAADAGLPGERLQDLVLAVGELTGNSVQHGGGGGELRLWAEGGHLVCEVEDSGQLADPLAGRRPVPLSQVGGRGLLLVNHIADLVRTYRTDSGTITRVYLRLP</sequence>
<gene>
    <name evidence="4" type="ORF">FCN18_23995</name>
</gene>
<proteinExistence type="predicted"/>
<dbReference type="InterPro" id="IPR003594">
    <property type="entry name" value="HATPase_dom"/>
</dbReference>
<keyword evidence="4" id="KW-0808">Transferase</keyword>
<dbReference type="InterPro" id="IPR047718">
    <property type="entry name" value="RsbA-like_anti_sig"/>
</dbReference>
<evidence type="ECO:0000313" key="4">
    <source>
        <dbReference type="EMBL" id="TKG67061.1"/>
    </source>
</evidence>
<dbReference type="CDD" id="cd16936">
    <property type="entry name" value="HATPase_RsbW-like"/>
    <property type="match status" value="1"/>
</dbReference>
<comment type="caution">
    <text evidence="4">The sequence shown here is derived from an EMBL/GenBank/DDBJ whole genome shotgun (WGS) entry which is preliminary data.</text>
</comment>
<dbReference type="EMBL" id="SWMS01000014">
    <property type="protein sequence ID" value="TKG67061.1"/>
    <property type="molecule type" value="Genomic_DNA"/>
</dbReference>
<evidence type="ECO:0000256" key="1">
    <source>
        <dbReference type="ARBA" id="ARBA00022527"/>
    </source>
</evidence>
<dbReference type="SUPFAM" id="SSF55874">
    <property type="entry name" value="ATPase domain of HSP90 chaperone/DNA topoisomerase II/histidine kinase"/>
    <property type="match status" value="1"/>
</dbReference>
<dbReference type="Pfam" id="PF13581">
    <property type="entry name" value="HATPase_c_2"/>
    <property type="match status" value="1"/>
</dbReference>
<name>A0ABY2S214_9PSEU</name>
<feature type="domain" description="Histidine kinase/HSP90-like ATPase" evidence="2">
    <location>
        <begin position="189"/>
        <end position="300"/>
    </location>
</feature>
<dbReference type="InterPro" id="IPR036890">
    <property type="entry name" value="HATPase_C_sf"/>
</dbReference>
<evidence type="ECO:0000259" key="3">
    <source>
        <dbReference type="Pfam" id="PF14417"/>
    </source>
</evidence>
<keyword evidence="1" id="KW-0723">Serine/threonine-protein kinase</keyword>
<evidence type="ECO:0000313" key="5">
    <source>
        <dbReference type="Proteomes" id="UP000309992"/>
    </source>
</evidence>
<accession>A0ABY2S214</accession>
<evidence type="ECO:0000259" key="2">
    <source>
        <dbReference type="Pfam" id="PF13581"/>
    </source>
</evidence>
<feature type="domain" description="MEDS" evidence="3">
    <location>
        <begin position="8"/>
        <end position="150"/>
    </location>
</feature>